<reference evidence="4" key="1">
    <citation type="submission" date="2019-12" db="EMBL/GenBank/DDBJ databases">
        <authorList>
            <person name="Awala S.I."/>
            <person name="Rhee S.K."/>
        </authorList>
    </citation>
    <scope>NUCLEOTIDE SEQUENCE [LARGE SCALE GENOMIC DNA]</scope>
    <source>
        <strain evidence="4">IM1</strain>
    </source>
</reference>
<dbReference type="Proteomes" id="UP000503004">
    <property type="component" value="Chromosome"/>
</dbReference>
<evidence type="ECO:0000259" key="1">
    <source>
        <dbReference type="Pfam" id="PF13358"/>
    </source>
</evidence>
<dbReference type="KEGG" id="metu:GNH96_13040"/>
<dbReference type="Gene3D" id="3.30.420.10">
    <property type="entry name" value="Ribonuclease H-like superfamily/Ribonuclease H"/>
    <property type="match status" value="1"/>
</dbReference>
<evidence type="ECO:0000259" key="2">
    <source>
        <dbReference type="Pfam" id="PF13592"/>
    </source>
</evidence>
<proteinExistence type="predicted"/>
<feature type="domain" description="Winged helix-turn helix" evidence="2">
    <location>
        <begin position="99"/>
        <end position="156"/>
    </location>
</feature>
<dbReference type="Pfam" id="PF13551">
    <property type="entry name" value="HTH_29"/>
    <property type="match status" value="1"/>
</dbReference>
<organism evidence="3 4">
    <name type="scientific">Methylococcus geothermalis</name>
    <dbReference type="NCBI Taxonomy" id="2681310"/>
    <lineage>
        <taxon>Bacteria</taxon>
        <taxon>Pseudomonadati</taxon>
        <taxon>Pseudomonadota</taxon>
        <taxon>Gammaproteobacteria</taxon>
        <taxon>Methylococcales</taxon>
        <taxon>Methylococcaceae</taxon>
        <taxon>Methylococcus</taxon>
    </lineage>
</organism>
<dbReference type="PANTHER" id="PTHR46564:SF1">
    <property type="entry name" value="TRANSPOSASE"/>
    <property type="match status" value="1"/>
</dbReference>
<evidence type="ECO:0000313" key="4">
    <source>
        <dbReference type="Proteomes" id="UP000503004"/>
    </source>
</evidence>
<name>A0A858QAD5_9GAMM</name>
<dbReference type="Pfam" id="PF13592">
    <property type="entry name" value="HTH_33"/>
    <property type="match status" value="1"/>
</dbReference>
<dbReference type="EMBL" id="CP046565">
    <property type="protein sequence ID" value="QJD30800.1"/>
    <property type="molecule type" value="Genomic_DNA"/>
</dbReference>
<dbReference type="RefSeq" id="WP_169604075.1">
    <property type="nucleotide sequence ID" value="NZ_CP046565.1"/>
</dbReference>
<dbReference type="SUPFAM" id="SSF46689">
    <property type="entry name" value="Homeodomain-like"/>
    <property type="match status" value="1"/>
</dbReference>
<keyword evidence="4" id="KW-1185">Reference proteome</keyword>
<dbReference type="InterPro" id="IPR009057">
    <property type="entry name" value="Homeodomain-like_sf"/>
</dbReference>
<sequence>METERTDIRKLEPAACEQLRRTVIHMHKRGHTQTAIAQKLGLRRPTVTGWIVQANAGRGVKEAQRGRPLGEGRKLTPAQEERIRKDIVDNTPDPLKLRFALWSAQAVRALIKAYFGIDLTVRSVRNYLKRWGFTPQRPLKRAFEQKPEAVQKWLAEEYPAIAARAKAEGAEICWGDETAVSSVEHYPRGYAPKGKTPVLVLSQAKRERINLISAITNQGTMRFMMYRDTLTAEVLIKFFDRLSREADRKVFLVLDNLRVHHSRKVREWLADKLDKIELFFLPSDSPELNPDEYLNADLKARMSAAEPVRDAAHLKRKVLSHLRSIQKQPARIRSYFKADRIKYAA</sequence>
<dbReference type="InterPro" id="IPR047655">
    <property type="entry name" value="Transpos_IS630-like"/>
</dbReference>
<dbReference type="PANTHER" id="PTHR46564">
    <property type="entry name" value="TRANSPOSASE"/>
    <property type="match status" value="1"/>
</dbReference>
<dbReference type="InterPro" id="IPR025959">
    <property type="entry name" value="Winged_HTH_dom"/>
</dbReference>
<dbReference type="NCBIfam" id="NF033545">
    <property type="entry name" value="transpos_IS630"/>
    <property type="match status" value="1"/>
</dbReference>
<dbReference type="Pfam" id="PF13358">
    <property type="entry name" value="DDE_3"/>
    <property type="match status" value="1"/>
</dbReference>
<protein>
    <submittedName>
        <fullName evidence="3">IS630 family transposase</fullName>
    </submittedName>
</protein>
<dbReference type="AlphaFoldDB" id="A0A858QAD5"/>
<feature type="domain" description="Tc1-like transposase DDE" evidence="1">
    <location>
        <begin position="172"/>
        <end position="314"/>
    </location>
</feature>
<gene>
    <name evidence="3" type="ORF">GNH96_13040</name>
</gene>
<evidence type="ECO:0000313" key="3">
    <source>
        <dbReference type="EMBL" id="QJD30800.1"/>
    </source>
</evidence>
<dbReference type="GO" id="GO:0003676">
    <property type="term" value="F:nucleic acid binding"/>
    <property type="evidence" value="ECO:0007669"/>
    <property type="project" value="InterPro"/>
</dbReference>
<accession>A0A858QAD5</accession>
<dbReference type="InterPro" id="IPR038717">
    <property type="entry name" value="Tc1-like_DDE_dom"/>
</dbReference>
<dbReference type="InterPro" id="IPR036397">
    <property type="entry name" value="RNaseH_sf"/>
</dbReference>